<organism evidence="2 3">
    <name type="scientific">Aspergillus sydowii CBS 593.65</name>
    <dbReference type="NCBI Taxonomy" id="1036612"/>
    <lineage>
        <taxon>Eukaryota</taxon>
        <taxon>Fungi</taxon>
        <taxon>Dikarya</taxon>
        <taxon>Ascomycota</taxon>
        <taxon>Pezizomycotina</taxon>
        <taxon>Eurotiomycetes</taxon>
        <taxon>Eurotiomycetidae</taxon>
        <taxon>Eurotiales</taxon>
        <taxon>Aspergillaceae</taxon>
        <taxon>Aspergillus</taxon>
        <taxon>Aspergillus subgen. Nidulantes</taxon>
    </lineage>
</organism>
<sequence length="264" mass="28496">MVRWLSSFLGDRYTVLALSGFEQPRAPIATGIPQRLPLSPILYLFYKADLMGEELVDTRPGPRELPQEPPQYPTPTLRLPTSPIYRTSSAAGTDGSLYEPSEPSTAPPSATSSPEPGEPHDPRGVAAITRLGYIDDTTILAVSDSAGTNCQARDVVFEARCRQWATTHASVFAPQKFALLHQHDPSLCRAFPRNQGCPGLGPPLALDSILVPPTNSATLLGVHLDQHLTFGPHLDCIDRCCARGLQALSALGGSRWGLSLHEND</sequence>
<accession>A0A1L9T4L9</accession>
<keyword evidence="3" id="KW-1185">Reference proteome</keyword>
<evidence type="ECO:0000256" key="1">
    <source>
        <dbReference type="SAM" id="MobiDB-lite"/>
    </source>
</evidence>
<dbReference type="Proteomes" id="UP000184356">
    <property type="component" value="Unassembled WGS sequence"/>
</dbReference>
<feature type="compositionally biased region" description="Low complexity" evidence="1">
    <location>
        <begin position="99"/>
        <end position="115"/>
    </location>
</feature>
<evidence type="ECO:0000313" key="3">
    <source>
        <dbReference type="Proteomes" id="UP000184356"/>
    </source>
</evidence>
<dbReference type="VEuPathDB" id="FungiDB:ASPSYDRAFT_464520"/>
<dbReference type="GeneID" id="63763304"/>
<protein>
    <recommendedName>
        <fullName evidence="4">Reverse transcriptase domain-containing protein</fullName>
    </recommendedName>
</protein>
<evidence type="ECO:0008006" key="4">
    <source>
        <dbReference type="Google" id="ProtNLM"/>
    </source>
</evidence>
<feature type="region of interest" description="Disordered" evidence="1">
    <location>
        <begin position="57"/>
        <end position="124"/>
    </location>
</feature>
<feature type="compositionally biased region" description="Basic and acidic residues" evidence="1">
    <location>
        <begin position="57"/>
        <end position="66"/>
    </location>
</feature>
<evidence type="ECO:0000313" key="2">
    <source>
        <dbReference type="EMBL" id="OJJ54400.1"/>
    </source>
</evidence>
<dbReference type="STRING" id="1036612.A0A1L9T4L9"/>
<dbReference type="AlphaFoldDB" id="A0A1L9T4L9"/>
<reference evidence="3" key="1">
    <citation type="journal article" date="2017" name="Genome Biol.">
        <title>Comparative genomics reveals high biological diversity and specific adaptations in the industrially and medically important fungal genus Aspergillus.</title>
        <authorList>
            <person name="de Vries R.P."/>
            <person name="Riley R."/>
            <person name="Wiebenga A."/>
            <person name="Aguilar-Osorio G."/>
            <person name="Amillis S."/>
            <person name="Uchima C.A."/>
            <person name="Anderluh G."/>
            <person name="Asadollahi M."/>
            <person name="Askin M."/>
            <person name="Barry K."/>
            <person name="Battaglia E."/>
            <person name="Bayram O."/>
            <person name="Benocci T."/>
            <person name="Braus-Stromeyer S.A."/>
            <person name="Caldana C."/>
            <person name="Canovas D."/>
            <person name="Cerqueira G.C."/>
            <person name="Chen F."/>
            <person name="Chen W."/>
            <person name="Choi C."/>
            <person name="Clum A."/>
            <person name="Dos Santos R.A."/>
            <person name="Damasio A.R."/>
            <person name="Diallinas G."/>
            <person name="Emri T."/>
            <person name="Fekete E."/>
            <person name="Flipphi M."/>
            <person name="Freyberg S."/>
            <person name="Gallo A."/>
            <person name="Gournas C."/>
            <person name="Habgood R."/>
            <person name="Hainaut M."/>
            <person name="Harispe M.L."/>
            <person name="Henrissat B."/>
            <person name="Hilden K.S."/>
            <person name="Hope R."/>
            <person name="Hossain A."/>
            <person name="Karabika E."/>
            <person name="Karaffa L."/>
            <person name="Karanyi Z."/>
            <person name="Krasevec N."/>
            <person name="Kuo A."/>
            <person name="Kusch H."/>
            <person name="LaButti K."/>
            <person name="Lagendijk E.L."/>
            <person name="Lapidus A."/>
            <person name="Levasseur A."/>
            <person name="Lindquist E."/>
            <person name="Lipzen A."/>
            <person name="Logrieco A.F."/>
            <person name="MacCabe A."/>
            <person name="Maekelae M.R."/>
            <person name="Malavazi I."/>
            <person name="Melin P."/>
            <person name="Meyer V."/>
            <person name="Mielnichuk N."/>
            <person name="Miskei M."/>
            <person name="Molnar A.P."/>
            <person name="Mule G."/>
            <person name="Ngan C.Y."/>
            <person name="Orejas M."/>
            <person name="Orosz E."/>
            <person name="Ouedraogo J.P."/>
            <person name="Overkamp K.M."/>
            <person name="Park H.-S."/>
            <person name="Perrone G."/>
            <person name="Piumi F."/>
            <person name="Punt P.J."/>
            <person name="Ram A.F."/>
            <person name="Ramon A."/>
            <person name="Rauscher S."/>
            <person name="Record E."/>
            <person name="Riano-Pachon D.M."/>
            <person name="Robert V."/>
            <person name="Roehrig J."/>
            <person name="Ruller R."/>
            <person name="Salamov A."/>
            <person name="Salih N.S."/>
            <person name="Samson R.A."/>
            <person name="Sandor E."/>
            <person name="Sanguinetti M."/>
            <person name="Schuetze T."/>
            <person name="Sepcic K."/>
            <person name="Shelest E."/>
            <person name="Sherlock G."/>
            <person name="Sophianopoulou V."/>
            <person name="Squina F.M."/>
            <person name="Sun H."/>
            <person name="Susca A."/>
            <person name="Todd R.B."/>
            <person name="Tsang A."/>
            <person name="Unkles S.E."/>
            <person name="van de Wiele N."/>
            <person name="van Rossen-Uffink D."/>
            <person name="Oliveira J.V."/>
            <person name="Vesth T.C."/>
            <person name="Visser J."/>
            <person name="Yu J.-H."/>
            <person name="Zhou M."/>
            <person name="Andersen M.R."/>
            <person name="Archer D.B."/>
            <person name="Baker S.E."/>
            <person name="Benoit I."/>
            <person name="Brakhage A.A."/>
            <person name="Braus G.H."/>
            <person name="Fischer R."/>
            <person name="Frisvad J.C."/>
            <person name="Goldman G.H."/>
            <person name="Houbraken J."/>
            <person name="Oakley B."/>
            <person name="Pocsi I."/>
            <person name="Scazzocchio C."/>
            <person name="Seiboth B."/>
            <person name="vanKuyk P.A."/>
            <person name="Wortman J."/>
            <person name="Dyer P.S."/>
            <person name="Grigoriev I.V."/>
        </authorList>
    </citation>
    <scope>NUCLEOTIDE SEQUENCE [LARGE SCALE GENOMIC DNA]</scope>
    <source>
        <strain evidence="3">CBS 593.65</strain>
    </source>
</reference>
<proteinExistence type="predicted"/>
<dbReference type="PANTHER" id="PTHR33481">
    <property type="entry name" value="REVERSE TRANSCRIPTASE"/>
    <property type="match status" value="1"/>
</dbReference>
<dbReference type="EMBL" id="KV878594">
    <property type="protein sequence ID" value="OJJ54400.1"/>
    <property type="molecule type" value="Genomic_DNA"/>
</dbReference>
<gene>
    <name evidence="2" type="ORF">ASPSYDRAFT_464520</name>
</gene>
<dbReference type="OrthoDB" id="4368687at2759"/>
<dbReference type="RefSeq" id="XP_040698206.1">
    <property type="nucleotide sequence ID" value="XM_040847231.1"/>
</dbReference>
<name>A0A1L9T4L9_9EURO</name>
<dbReference type="PANTHER" id="PTHR33481:SF1">
    <property type="entry name" value="ENDONUCLEASE_EXONUCLEASE_PHOSPHATASE DOMAIN-CONTAINING PROTEIN-RELATED"/>
    <property type="match status" value="1"/>
</dbReference>